<dbReference type="PRINTS" id="PR00625">
    <property type="entry name" value="JDOMAIN"/>
</dbReference>
<proteinExistence type="predicted"/>
<dbReference type="InterPro" id="IPR036869">
    <property type="entry name" value="J_dom_sf"/>
</dbReference>
<dbReference type="PANTHER" id="PTHR44825:SF1">
    <property type="entry name" value="DNAJ HOMOLOG SUBFAMILY C MEMBER 4"/>
    <property type="match status" value="1"/>
</dbReference>
<feature type="compositionally biased region" description="Basic and acidic residues" evidence="2">
    <location>
        <begin position="415"/>
        <end position="426"/>
    </location>
</feature>
<keyword evidence="1" id="KW-0175">Coiled coil</keyword>
<feature type="compositionally biased region" description="Polar residues" evidence="2">
    <location>
        <begin position="376"/>
        <end position="394"/>
    </location>
</feature>
<comment type="caution">
    <text evidence="4">The sequence shown here is derived from an EMBL/GenBank/DDBJ whole genome shotgun (WGS) entry which is preliminary data.</text>
</comment>
<evidence type="ECO:0000259" key="3">
    <source>
        <dbReference type="PROSITE" id="PS50076"/>
    </source>
</evidence>
<dbReference type="Pfam" id="PF00226">
    <property type="entry name" value="DnaJ"/>
    <property type="match status" value="1"/>
</dbReference>
<dbReference type="AlphaFoldDB" id="A0AAN6X9G5"/>
<sequence>MTTESEKPRYYSLLGIRPDATTTDVKKGYRQMAREKHPDKHGNSAVATAEFQQLQQAYETISNPEARHEYDQIIAGELPNSIQRRSRYAGLFDRALNDSLAMQASFNYRARLVEALELRLRQKKSAHEAEQRRILDAQTIITISDDDSPEPVQHLRNGRECISTGVASEAEVIGEMPPQIVQELTLAKQDHQKAVGDMRDAEVALKRARDEMVALRERLQRSEIECAQLEREHNPRWRNEAVQISGQGSSQPYQSGPHATVHGYPSYHEAPQNVSPTSAPNGPYNAPPEQHQQPPRAYASHSGMPPSQWAYHAPPPPQQPWPLHQGRPEPNPYQSQFQTMKAEIERLNAGNQEKDRQIERLTLENLALANELVQRQTEVQDQANKQQAGSNDGTDSGVKRKRGRPRGSGRNNGETGERDPKAARRA</sequence>
<dbReference type="SMART" id="SM00271">
    <property type="entry name" value="DnaJ"/>
    <property type="match status" value="1"/>
</dbReference>
<name>A0AAN6X9G5_9PEZI</name>
<feature type="region of interest" description="Disordered" evidence="2">
    <location>
        <begin position="376"/>
        <end position="426"/>
    </location>
</feature>
<dbReference type="PANTHER" id="PTHR44825">
    <property type="match status" value="1"/>
</dbReference>
<feature type="coiled-coil region" evidence="1">
    <location>
        <begin position="191"/>
        <end position="232"/>
    </location>
</feature>
<evidence type="ECO:0000313" key="4">
    <source>
        <dbReference type="EMBL" id="KAK4196440.1"/>
    </source>
</evidence>
<feature type="region of interest" description="Disordered" evidence="2">
    <location>
        <begin position="243"/>
        <end position="334"/>
    </location>
</feature>
<reference evidence="4" key="1">
    <citation type="journal article" date="2023" name="Mol. Phylogenet. Evol.">
        <title>Genome-scale phylogeny and comparative genomics of the fungal order Sordariales.</title>
        <authorList>
            <person name="Hensen N."/>
            <person name="Bonometti L."/>
            <person name="Westerberg I."/>
            <person name="Brannstrom I.O."/>
            <person name="Guillou S."/>
            <person name="Cros-Aarteil S."/>
            <person name="Calhoun S."/>
            <person name="Haridas S."/>
            <person name="Kuo A."/>
            <person name="Mondo S."/>
            <person name="Pangilinan J."/>
            <person name="Riley R."/>
            <person name="LaButti K."/>
            <person name="Andreopoulos B."/>
            <person name="Lipzen A."/>
            <person name="Chen C."/>
            <person name="Yan M."/>
            <person name="Daum C."/>
            <person name="Ng V."/>
            <person name="Clum A."/>
            <person name="Steindorff A."/>
            <person name="Ohm R.A."/>
            <person name="Martin F."/>
            <person name="Silar P."/>
            <person name="Natvig D.O."/>
            <person name="Lalanne C."/>
            <person name="Gautier V."/>
            <person name="Ament-Velasquez S.L."/>
            <person name="Kruys A."/>
            <person name="Hutchinson M.I."/>
            <person name="Powell A.J."/>
            <person name="Barry K."/>
            <person name="Miller A.N."/>
            <person name="Grigoriev I.V."/>
            <person name="Debuchy R."/>
            <person name="Gladieux P."/>
            <person name="Hiltunen Thoren M."/>
            <person name="Johannesson H."/>
        </authorList>
    </citation>
    <scope>NUCLEOTIDE SEQUENCE</scope>
    <source>
        <strain evidence="4">CBS 315.58</strain>
    </source>
</reference>
<evidence type="ECO:0000256" key="1">
    <source>
        <dbReference type="SAM" id="Coils"/>
    </source>
</evidence>
<gene>
    <name evidence="4" type="ORF">QBC40DRAFT_313700</name>
</gene>
<accession>A0AAN6X9G5</accession>
<dbReference type="PROSITE" id="PS50076">
    <property type="entry name" value="DNAJ_2"/>
    <property type="match status" value="1"/>
</dbReference>
<feature type="coiled-coil region" evidence="1">
    <location>
        <begin position="344"/>
        <end position="371"/>
    </location>
</feature>
<protein>
    <recommendedName>
        <fullName evidence="3">J domain-containing protein</fullName>
    </recommendedName>
</protein>
<keyword evidence="5" id="KW-1185">Reference proteome</keyword>
<feature type="domain" description="J" evidence="3">
    <location>
        <begin position="9"/>
        <end position="74"/>
    </location>
</feature>
<dbReference type="Gene3D" id="1.10.287.110">
    <property type="entry name" value="DnaJ domain"/>
    <property type="match status" value="1"/>
</dbReference>
<dbReference type="CDD" id="cd06257">
    <property type="entry name" value="DnaJ"/>
    <property type="match status" value="1"/>
</dbReference>
<dbReference type="InterPro" id="IPR052763">
    <property type="entry name" value="DnaJ_C4"/>
</dbReference>
<dbReference type="SUPFAM" id="SSF46565">
    <property type="entry name" value="Chaperone J-domain"/>
    <property type="match status" value="1"/>
</dbReference>
<dbReference type="EMBL" id="MU863985">
    <property type="protein sequence ID" value="KAK4196440.1"/>
    <property type="molecule type" value="Genomic_DNA"/>
</dbReference>
<evidence type="ECO:0000313" key="5">
    <source>
        <dbReference type="Proteomes" id="UP001303160"/>
    </source>
</evidence>
<feature type="compositionally biased region" description="Low complexity" evidence="2">
    <location>
        <begin position="243"/>
        <end position="256"/>
    </location>
</feature>
<evidence type="ECO:0000256" key="2">
    <source>
        <dbReference type="SAM" id="MobiDB-lite"/>
    </source>
</evidence>
<organism evidence="4 5">
    <name type="scientific">Triangularia verruculosa</name>
    <dbReference type="NCBI Taxonomy" id="2587418"/>
    <lineage>
        <taxon>Eukaryota</taxon>
        <taxon>Fungi</taxon>
        <taxon>Dikarya</taxon>
        <taxon>Ascomycota</taxon>
        <taxon>Pezizomycotina</taxon>
        <taxon>Sordariomycetes</taxon>
        <taxon>Sordariomycetidae</taxon>
        <taxon>Sordariales</taxon>
        <taxon>Podosporaceae</taxon>
        <taxon>Triangularia</taxon>
    </lineage>
</organism>
<dbReference type="InterPro" id="IPR001623">
    <property type="entry name" value="DnaJ_domain"/>
</dbReference>
<reference evidence="4" key="2">
    <citation type="submission" date="2023-05" db="EMBL/GenBank/DDBJ databases">
        <authorList>
            <consortium name="Lawrence Berkeley National Laboratory"/>
            <person name="Steindorff A."/>
            <person name="Hensen N."/>
            <person name="Bonometti L."/>
            <person name="Westerberg I."/>
            <person name="Brannstrom I.O."/>
            <person name="Guillou S."/>
            <person name="Cros-Aarteil S."/>
            <person name="Calhoun S."/>
            <person name="Haridas S."/>
            <person name="Kuo A."/>
            <person name="Mondo S."/>
            <person name="Pangilinan J."/>
            <person name="Riley R."/>
            <person name="Labutti K."/>
            <person name="Andreopoulos B."/>
            <person name="Lipzen A."/>
            <person name="Chen C."/>
            <person name="Yanf M."/>
            <person name="Daum C."/>
            <person name="Ng V."/>
            <person name="Clum A."/>
            <person name="Ohm R."/>
            <person name="Martin F."/>
            <person name="Silar P."/>
            <person name="Natvig D."/>
            <person name="Lalanne C."/>
            <person name="Gautier V."/>
            <person name="Ament-Velasquez S.L."/>
            <person name="Kruys A."/>
            <person name="Hutchinson M.I."/>
            <person name="Powell A.J."/>
            <person name="Barry K."/>
            <person name="Miller A.N."/>
            <person name="Grigoriev I.V."/>
            <person name="Debuchy R."/>
            <person name="Gladieux P."/>
            <person name="Thoren M.H."/>
            <person name="Johannesson H."/>
        </authorList>
    </citation>
    <scope>NUCLEOTIDE SEQUENCE</scope>
    <source>
        <strain evidence="4">CBS 315.58</strain>
    </source>
</reference>
<dbReference type="Proteomes" id="UP001303160">
    <property type="component" value="Unassembled WGS sequence"/>
</dbReference>